<dbReference type="InterPro" id="IPR029068">
    <property type="entry name" value="Glyas_Bleomycin-R_OHBP_Dase"/>
</dbReference>
<dbReference type="Proteomes" id="UP001271007">
    <property type="component" value="Unassembled WGS sequence"/>
</dbReference>
<dbReference type="GO" id="GO:0046872">
    <property type="term" value="F:metal ion binding"/>
    <property type="evidence" value="ECO:0007669"/>
    <property type="project" value="UniProtKB-KW"/>
</dbReference>
<organism evidence="2 3">
    <name type="scientific">Extremus antarcticus</name>
    <dbReference type="NCBI Taxonomy" id="702011"/>
    <lineage>
        <taxon>Eukaryota</taxon>
        <taxon>Fungi</taxon>
        <taxon>Dikarya</taxon>
        <taxon>Ascomycota</taxon>
        <taxon>Pezizomycotina</taxon>
        <taxon>Dothideomycetes</taxon>
        <taxon>Dothideomycetidae</taxon>
        <taxon>Mycosphaerellales</taxon>
        <taxon>Extremaceae</taxon>
        <taxon>Extremus</taxon>
    </lineage>
</organism>
<evidence type="ECO:0000313" key="2">
    <source>
        <dbReference type="EMBL" id="KAK3046367.1"/>
    </source>
</evidence>
<reference evidence="2" key="1">
    <citation type="submission" date="2023-04" db="EMBL/GenBank/DDBJ databases">
        <title>Black Yeasts Isolated from many extreme environments.</title>
        <authorList>
            <person name="Coleine C."/>
            <person name="Stajich J.E."/>
            <person name="Selbmann L."/>
        </authorList>
    </citation>
    <scope>NUCLEOTIDE SEQUENCE</scope>
    <source>
        <strain evidence="2">CCFEE 5312</strain>
    </source>
</reference>
<dbReference type="InterPro" id="IPR051785">
    <property type="entry name" value="MMCE/EMCE_epimerase"/>
</dbReference>
<dbReference type="PANTHER" id="PTHR43048:SF3">
    <property type="entry name" value="METHYLMALONYL-COA EPIMERASE, MITOCHONDRIAL"/>
    <property type="match status" value="1"/>
</dbReference>
<dbReference type="SUPFAM" id="SSF54593">
    <property type="entry name" value="Glyoxalase/Bleomycin resistance protein/Dihydroxybiphenyl dioxygenase"/>
    <property type="match status" value="1"/>
</dbReference>
<name>A0AAJ0DAE8_9PEZI</name>
<sequence length="348" mass="38967">MGESRVQLTSLLATHYLHPNLSEAHRFFTDFGFQVARRDEHKIYYRGFGEHPYIYIAEEVSTGPKRFVGAVWTVATNADLEVASKIPGATTVQPSTAPGNGNFVEMTDPNGIKITLVHGLELRSTLAEEKPDAIVLNSWEHKPRKGIFQRPQRGPSKVHKIGHYGLIMDGSKLPETMEWYLKLFNLVPTDILYDPNTEKDMMCFLHIDLGEQFSDHHSLFLHAAHGPMDYCTADHSSFEVDNFDSELAGHDHLEKKGWTQCWGVGRHMLGSQIFDYWFDASGFIVEHYSDGDVVNNQTKMTRQVATPANMATWGPNVSRAMLTGRIEDAEKFPVTGHGGARPAAVPTA</sequence>
<dbReference type="GO" id="GO:0046491">
    <property type="term" value="P:L-methylmalonyl-CoA metabolic process"/>
    <property type="evidence" value="ECO:0007669"/>
    <property type="project" value="TreeGrafter"/>
</dbReference>
<keyword evidence="3" id="KW-1185">Reference proteome</keyword>
<protein>
    <submittedName>
        <fullName evidence="2">Uncharacterized protein</fullName>
    </submittedName>
</protein>
<comment type="caution">
    <text evidence="2">The sequence shown here is derived from an EMBL/GenBank/DDBJ whole genome shotgun (WGS) entry which is preliminary data.</text>
</comment>
<proteinExistence type="predicted"/>
<keyword evidence="1" id="KW-0479">Metal-binding</keyword>
<dbReference type="AlphaFoldDB" id="A0AAJ0DAE8"/>
<dbReference type="PANTHER" id="PTHR43048">
    <property type="entry name" value="METHYLMALONYL-COA EPIMERASE"/>
    <property type="match status" value="1"/>
</dbReference>
<dbReference type="GO" id="GO:0005739">
    <property type="term" value="C:mitochondrion"/>
    <property type="evidence" value="ECO:0007669"/>
    <property type="project" value="TreeGrafter"/>
</dbReference>
<dbReference type="GO" id="GO:0004493">
    <property type="term" value="F:methylmalonyl-CoA epimerase activity"/>
    <property type="evidence" value="ECO:0007669"/>
    <property type="project" value="TreeGrafter"/>
</dbReference>
<evidence type="ECO:0000256" key="1">
    <source>
        <dbReference type="ARBA" id="ARBA00022723"/>
    </source>
</evidence>
<evidence type="ECO:0000313" key="3">
    <source>
        <dbReference type="Proteomes" id="UP001271007"/>
    </source>
</evidence>
<gene>
    <name evidence="2" type="ORF">LTR09_012143</name>
</gene>
<dbReference type="EMBL" id="JAWDJX010000097">
    <property type="protein sequence ID" value="KAK3046367.1"/>
    <property type="molecule type" value="Genomic_DNA"/>
</dbReference>
<accession>A0AAJ0DAE8</accession>
<dbReference type="Gene3D" id="3.10.180.10">
    <property type="entry name" value="2,3-Dihydroxybiphenyl 1,2-Dioxygenase, domain 1"/>
    <property type="match status" value="2"/>
</dbReference>